<dbReference type="SUPFAM" id="SSF82866">
    <property type="entry name" value="Multidrug efflux transporter AcrB transmembrane domain"/>
    <property type="match status" value="1"/>
</dbReference>
<dbReference type="OrthoDB" id="9774769at2"/>
<keyword evidence="2 12" id="KW-0813">Transport</keyword>
<dbReference type="InterPro" id="IPR022646">
    <property type="entry name" value="SecD/SecF_CS"/>
</dbReference>
<sequence>MKRLKLVPETTNFDFFRYSRATLGGSIVAVLAALVLWLTVGLNFGIDFQGGTTIRTESTEAVDVGEYRDALQPLGLGDVAISEVFDPSFGPDENVAMIRIQAQEGQESVPADTVSEIETALQEVDPSVSFTSVESVGPKVSGELVETAFLAVGASLLAILIYIWLRFEWQFSVGAVAALFHDVILTIGIFSLLQIRFDLATIAALLTIVGYSINDTVVIFDRVRENLIKYKTKPLRDVMNLSVNETLARTVMTSGTTLIALIALLVLGGDVIRGFVFAITWGVIVGTYSSVYVAKNIVLLLGTKRDWSKPDKTGGNQFANVES</sequence>
<dbReference type="GO" id="GO:0006605">
    <property type="term" value="P:protein targeting"/>
    <property type="evidence" value="ECO:0007669"/>
    <property type="project" value="UniProtKB-UniRule"/>
</dbReference>
<dbReference type="InterPro" id="IPR048634">
    <property type="entry name" value="SecD_SecF_C"/>
</dbReference>
<comment type="subunit">
    <text evidence="12">Forms a complex with SecD. Part of the essential Sec protein translocation apparatus which comprises SecA, SecYEG and auxiliary proteins SecDF-YajC and YidC.</text>
</comment>
<evidence type="ECO:0000256" key="2">
    <source>
        <dbReference type="ARBA" id="ARBA00022448"/>
    </source>
</evidence>
<dbReference type="GO" id="GO:0015450">
    <property type="term" value="F:protein-transporting ATPase activity"/>
    <property type="evidence" value="ECO:0007669"/>
    <property type="project" value="InterPro"/>
</dbReference>
<dbReference type="Pfam" id="PF02355">
    <property type="entry name" value="SecD_SecF_C"/>
    <property type="match status" value="1"/>
</dbReference>
<accession>A0A1H9PWS3</accession>
<keyword evidence="4 12" id="KW-0812">Transmembrane</keyword>
<gene>
    <name evidence="12" type="primary">secF</name>
    <name evidence="14" type="ORF">SAMN04490244_101371</name>
</gene>
<keyword evidence="3 12" id="KW-1003">Cell membrane</keyword>
<dbReference type="STRING" id="641238.SAMN04490244_101371"/>
<evidence type="ECO:0000256" key="3">
    <source>
        <dbReference type="ARBA" id="ARBA00022475"/>
    </source>
</evidence>
<comment type="similarity">
    <text evidence="12">Belongs to the SecD/SecF family. SecF subfamily.</text>
</comment>
<comment type="function">
    <text evidence="9 12">Part of the Sec protein translocase complex. Interacts with the SecYEG preprotein conducting channel. SecDF uses the proton motive force (PMF) to complete protein translocation after the ATP-dependent function of SecA.</text>
</comment>
<feature type="transmembrane region" description="Helical" evidence="12">
    <location>
        <begin position="199"/>
        <end position="220"/>
    </location>
</feature>
<dbReference type="GO" id="GO:0043952">
    <property type="term" value="P:protein transport by the Sec complex"/>
    <property type="evidence" value="ECO:0007669"/>
    <property type="project" value="UniProtKB-UniRule"/>
</dbReference>
<dbReference type="RefSeq" id="WP_092687461.1">
    <property type="nucleotide sequence ID" value="NZ_FOGU01000001.1"/>
</dbReference>
<dbReference type="NCBIfam" id="TIGR00916">
    <property type="entry name" value="2A0604s01"/>
    <property type="match status" value="1"/>
</dbReference>
<dbReference type="InterPro" id="IPR055344">
    <property type="entry name" value="SecD_SecF_C_bact"/>
</dbReference>
<dbReference type="Gene3D" id="1.20.1640.10">
    <property type="entry name" value="Multidrug efflux transporter AcrB transmembrane domain"/>
    <property type="match status" value="1"/>
</dbReference>
<dbReference type="FunFam" id="1.20.1640.10:FF:000024">
    <property type="entry name" value="Multifunctional fusion protein"/>
    <property type="match status" value="1"/>
</dbReference>
<dbReference type="NCBIfam" id="TIGR00966">
    <property type="entry name" value="transloc_SecF"/>
    <property type="match status" value="1"/>
</dbReference>
<dbReference type="GO" id="GO:0065002">
    <property type="term" value="P:intracellular protein transmembrane transport"/>
    <property type="evidence" value="ECO:0007669"/>
    <property type="project" value="UniProtKB-UniRule"/>
</dbReference>
<organism evidence="14 15">
    <name type="scientific">Tranquillimonas rosea</name>
    <dbReference type="NCBI Taxonomy" id="641238"/>
    <lineage>
        <taxon>Bacteria</taxon>
        <taxon>Pseudomonadati</taxon>
        <taxon>Pseudomonadota</taxon>
        <taxon>Alphaproteobacteria</taxon>
        <taxon>Rhodobacterales</taxon>
        <taxon>Roseobacteraceae</taxon>
        <taxon>Tranquillimonas</taxon>
    </lineage>
</organism>
<evidence type="ECO:0000313" key="15">
    <source>
        <dbReference type="Proteomes" id="UP000198885"/>
    </source>
</evidence>
<dbReference type="InterPro" id="IPR022645">
    <property type="entry name" value="SecD/SecF_bac"/>
</dbReference>
<evidence type="ECO:0000256" key="8">
    <source>
        <dbReference type="ARBA" id="ARBA00023136"/>
    </source>
</evidence>
<proteinExistence type="inferred from homology"/>
<evidence type="ECO:0000256" key="9">
    <source>
        <dbReference type="ARBA" id="ARBA00059018"/>
    </source>
</evidence>
<dbReference type="Proteomes" id="UP000198885">
    <property type="component" value="Unassembled WGS sequence"/>
</dbReference>
<dbReference type="PANTHER" id="PTHR30081">
    <property type="entry name" value="PROTEIN-EXPORT MEMBRANE PROTEIN SEC"/>
    <property type="match status" value="1"/>
</dbReference>
<reference evidence="14 15" key="1">
    <citation type="submission" date="2016-10" db="EMBL/GenBank/DDBJ databases">
        <authorList>
            <person name="de Groot N.N."/>
        </authorList>
    </citation>
    <scope>NUCLEOTIDE SEQUENCE [LARGE SCALE GENOMIC DNA]</scope>
    <source>
        <strain evidence="14 15">DSM 23042</strain>
    </source>
</reference>
<dbReference type="PANTHER" id="PTHR30081:SF8">
    <property type="entry name" value="PROTEIN TRANSLOCASE SUBUNIT SECF"/>
    <property type="match status" value="1"/>
</dbReference>
<keyword evidence="6 12" id="KW-1133">Transmembrane helix</keyword>
<feature type="transmembrane region" description="Helical" evidence="12">
    <location>
        <begin position="172"/>
        <end position="193"/>
    </location>
</feature>
<feature type="transmembrane region" description="Helical" evidence="12">
    <location>
        <begin position="147"/>
        <end position="165"/>
    </location>
</feature>
<evidence type="ECO:0000256" key="11">
    <source>
        <dbReference type="ARBA" id="ARBA00061053"/>
    </source>
</evidence>
<evidence type="ECO:0000256" key="6">
    <source>
        <dbReference type="ARBA" id="ARBA00022989"/>
    </source>
</evidence>
<dbReference type="EMBL" id="FOGU01000001">
    <property type="protein sequence ID" value="SER52657.1"/>
    <property type="molecule type" value="Genomic_DNA"/>
</dbReference>
<evidence type="ECO:0000256" key="7">
    <source>
        <dbReference type="ARBA" id="ARBA00023010"/>
    </source>
</evidence>
<evidence type="ECO:0000313" key="14">
    <source>
        <dbReference type="EMBL" id="SER52657.1"/>
    </source>
</evidence>
<keyword evidence="5 12" id="KW-0653">Protein transport</keyword>
<feature type="transmembrane region" description="Helical" evidence="12">
    <location>
        <begin position="246"/>
        <end position="268"/>
    </location>
</feature>
<feature type="transmembrane region" description="Helical" evidence="12">
    <location>
        <begin position="21"/>
        <end position="40"/>
    </location>
</feature>
<protein>
    <recommendedName>
        <fullName evidence="12">Protein-export membrane protein SecF</fullName>
    </recommendedName>
</protein>
<dbReference type="GO" id="GO:0005886">
    <property type="term" value="C:plasma membrane"/>
    <property type="evidence" value="ECO:0007669"/>
    <property type="project" value="UniProtKB-SubCell"/>
</dbReference>
<dbReference type="InterPro" id="IPR005665">
    <property type="entry name" value="SecF_bac"/>
</dbReference>
<evidence type="ECO:0000259" key="13">
    <source>
        <dbReference type="Pfam" id="PF02355"/>
    </source>
</evidence>
<dbReference type="AlphaFoldDB" id="A0A1H9PWS3"/>
<keyword evidence="8 12" id="KW-0472">Membrane</keyword>
<comment type="subcellular location">
    <subcellularLocation>
        <location evidence="1 12">Cell membrane</location>
        <topology evidence="1 12">Multi-pass membrane protein</topology>
    </subcellularLocation>
</comment>
<name>A0A1H9PWS3_9RHOB</name>
<keyword evidence="15" id="KW-1185">Reference proteome</keyword>
<dbReference type="Pfam" id="PF07549">
    <property type="entry name" value="Sec_GG"/>
    <property type="match status" value="1"/>
</dbReference>
<evidence type="ECO:0000256" key="1">
    <source>
        <dbReference type="ARBA" id="ARBA00004651"/>
    </source>
</evidence>
<evidence type="ECO:0000256" key="4">
    <source>
        <dbReference type="ARBA" id="ARBA00022692"/>
    </source>
</evidence>
<dbReference type="InterPro" id="IPR022813">
    <property type="entry name" value="SecD/SecF_arch_bac"/>
</dbReference>
<evidence type="ECO:0000256" key="12">
    <source>
        <dbReference type="HAMAP-Rule" id="MF_01464"/>
    </source>
</evidence>
<feature type="transmembrane region" description="Helical" evidence="12">
    <location>
        <begin position="274"/>
        <end position="294"/>
    </location>
</feature>
<comment type="similarity">
    <text evidence="11">In the N-terminal section; belongs to the SecD/SecF family. SecD subfamily.</text>
</comment>
<dbReference type="HAMAP" id="MF_01464_B">
    <property type="entry name" value="SecF_B"/>
    <property type="match status" value="1"/>
</dbReference>
<dbReference type="PRINTS" id="PR01755">
    <property type="entry name" value="SECFTRNLCASE"/>
</dbReference>
<evidence type="ECO:0000256" key="5">
    <source>
        <dbReference type="ARBA" id="ARBA00022927"/>
    </source>
</evidence>
<comment type="similarity">
    <text evidence="10">In the C-terminal section; belongs to the SecD/SecF family. SecF subfamily.</text>
</comment>
<keyword evidence="7 12" id="KW-0811">Translocation</keyword>
<evidence type="ECO:0000256" key="10">
    <source>
        <dbReference type="ARBA" id="ARBA00060856"/>
    </source>
</evidence>
<feature type="domain" description="Protein export membrane protein SecD/SecF C-terminal" evidence="13">
    <location>
        <begin position="117"/>
        <end position="303"/>
    </location>
</feature>